<accession>A0A0G0KL86</accession>
<dbReference type="Gene3D" id="3.40.50.1820">
    <property type="entry name" value="alpha/beta hydrolase"/>
    <property type="match status" value="1"/>
</dbReference>
<reference evidence="2 3" key="1">
    <citation type="journal article" date="2015" name="Nature">
        <title>rRNA introns, odd ribosomes, and small enigmatic genomes across a large radiation of phyla.</title>
        <authorList>
            <person name="Brown C.T."/>
            <person name="Hug L.A."/>
            <person name="Thomas B.C."/>
            <person name="Sharon I."/>
            <person name="Castelle C.J."/>
            <person name="Singh A."/>
            <person name="Wilkins M.J."/>
            <person name="Williams K.H."/>
            <person name="Banfield J.F."/>
        </authorList>
    </citation>
    <scope>NUCLEOTIDE SEQUENCE [LARGE SCALE GENOMIC DNA]</scope>
</reference>
<sequence length="289" mass="32775">MKLFLYFCFTVLSITAVLFYKSYSALHRELNIHATEISTSSPLFLKAKTKYLLNSDQQKIAYYSFPVANPKAVVILAHGYSNPGGKNQMLDHVDYLNRAKYSVYLLDFRSFAESEGQKIYLGVKEWQDLETIYDYVYSLPENRNKRIGYLGFSMGAVSAINSVAKTGKGDFIIASTPYASVDSMYRFRLAQNKFPPFLFTKLAIIAELGTASQVISPENLISKIDIPITIFSAQNDTHVDSHDAQKLYDLLTANIVKDFWQANDSDHDIYASHPDDFQQHVLSFLAKIH</sequence>
<dbReference type="Proteomes" id="UP000034231">
    <property type="component" value="Unassembled WGS sequence"/>
</dbReference>
<dbReference type="InterPro" id="IPR052920">
    <property type="entry name" value="DNA-binding_regulatory"/>
</dbReference>
<organism evidence="2 3">
    <name type="scientific">Candidatus Shapirobacteria bacterium GW2011_GWE1_38_10</name>
    <dbReference type="NCBI Taxonomy" id="1618488"/>
    <lineage>
        <taxon>Bacteria</taxon>
        <taxon>Candidatus Shapironibacteriota</taxon>
    </lineage>
</organism>
<gene>
    <name evidence="2" type="ORF">US68_C0010G0078</name>
</gene>
<name>A0A0G0KL86_9BACT</name>
<evidence type="ECO:0000313" key="3">
    <source>
        <dbReference type="Proteomes" id="UP000034231"/>
    </source>
</evidence>
<dbReference type="EMBL" id="LBTX01000010">
    <property type="protein sequence ID" value="KKQ49944.1"/>
    <property type="molecule type" value="Genomic_DNA"/>
</dbReference>
<dbReference type="PANTHER" id="PTHR43358:SF4">
    <property type="entry name" value="ALPHA_BETA HYDROLASE FOLD-1 DOMAIN-CONTAINING PROTEIN"/>
    <property type="match status" value="1"/>
</dbReference>
<dbReference type="InterPro" id="IPR022742">
    <property type="entry name" value="Hydrolase_4"/>
</dbReference>
<protein>
    <recommendedName>
        <fullName evidence="1">Serine aminopeptidase S33 domain-containing protein</fullName>
    </recommendedName>
</protein>
<dbReference type="SUPFAM" id="SSF53474">
    <property type="entry name" value="alpha/beta-Hydrolases"/>
    <property type="match status" value="1"/>
</dbReference>
<dbReference type="PANTHER" id="PTHR43358">
    <property type="entry name" value="ALPHA/BETA-HYDROLASE"/>
    <property type="match status" value="1"/>
</dbReference>
<proteinExistence type="predicted"/>
<dbReference type="AlphaFoldDB" id="A0A0G0KL86"/>
<evidence type="ECO:0000313" key="2">
    <source>
        <dbReference type="EMBL" id="KKQ49944.1"/>
    </source>
</evidence>
<evidence type="ECO:0000259" key="1">
    <source>
        <dbReference type="Pfam" id="PF12146"/>
    </source>
</evidence>
<feature type="domain" description="Serine aminopeptidase S33" evidence="1">
    <location>
        <begin position="69"/>
        <end position="194"/>
    </location>
</feature>
<comment type="caution">
    <text evidence="2">The sequence shown here is derived from an EMBL/GenBank/DDBJ whole genome shotgun (WGS) entry which is preliminary data.</text>
</comment>
<dbReference type="InterPro" id="IPR029058">
    <property type="entry name" value="AB_hydrolase_fold"/>
</dbReference>
<dbReference type="Pfam" id="PF12146">
    <property type="entry name" value="Hydrolase_4"/>
    <property type="match status" value="1"/>
</dbReference>